<gene>
    <name evidence="2" type="ORF">UFOPK3267_02642</name>
</gene>
<name>A0A6J7C8G2_9ZZZZ</name>
<feature type="region of interest" description="Disordered" evidence="1">
    <location>
        <begin position="1"/>
        <end position="47"/>
    </location>
</feature>
<dbReference type="AlphaFoldDB" id="A0A6J7C8G2"/>
<sequence>MTPYEPLAMSSIVSPRGPGVGLKPHSLLAPRSHFQSSGKPRGDSVGSPSYSPVIGFSVIVIVFPFTTQWSPQPRW</sequence>
<evidence type="ECO:0000313" key="2">
    <source>
        <dbReference type="EMBL" id="CAB4853118.1"/>
    </source>
</evidence>
<dbReference type="EMBL" id="CAFBIY010000202">
    <property type="protein sequence ID" value="CAB4853118.1"/>
    <property type="molecule type" value="Genomic_DNA"/>
</dbReference>
<reference evidence="2" key="1">
    <citation type="submission" date="2020-05" db="EMBL/GenBank/DDBJ databases">
        <authorList>
            <person name="Chiriac C."/>
            <person name="Salcher M."/>
            <person name="Ghai R."/>
            <person name="Kavagutti S V."/>
        </authorList>
    </citation>
    <scope>NUCLEOTIDE SEQUENCE</scope>
</reference>
<accession>A0A6J7C8G2</accession>
<protein>
    <submittedName>
        <fullName evidence="2">Unannotated protein</fullName>
    </submittedName>
</protein>
<organism evidence="2">
    <name type="scientific">freshwater metagenome</name>
    <dbReference type="NCBI Taxonomy" id="449393"/>
    <lineage>
        <taxon>unclassified sequences</taxon>
        <taxon>metagenomes</taxon>
        <taxon>ecological metagenomes</taxon>
    </lineage>
</organism>
<evidence type="ECO:0000256" key="1">
    <source>
        <dbReference type="SAM" id="MobiDB-lite"/>
    </source>
</evidence>
<proteinExistence type="predicted"/>